<name>A0ABQ1YEX8_9BACL</name>
<accession>A0ABQ1YEX8</accession>
<feature type="transmembrane region" description="Helical" evidence="1">
    <location>
        <begin position="105"/>
        <end position="124"/>
    </location>
</feature>
<organism evidence="2 3">
    <name type="scientific">Paenibacillus segetis</name>
    <dbReference type="NCBI Taxonomy" id="1325360"/>
    <lineage>
        <taxon>Bacteria</taxon>
        <taxon>Bacillati</taxon>
        <taxon>Bacillota</taxon>
        <taxon>Bacilli</taxon>
        <taxon>Bacillales</taxon>
        <taxon>Paenibacillaceae</taxon>
        <taxon>Paenibacillus</taxon>
    </lineage>
</organism>
<evidence type="ECO:0000313" key="3">
    <source>
        <dbReference type="Proteomes" id="UP000659344"/>
    </source>
</evidence>
<dbReference type="RefSeq" id="WP_188538418.1">
    <property type="nucleotide sequence ID" value="NZ_BMFT01000001.1"/>
</dbReference>
<feature type="transmembrane region" description="Helical" evidence="1">
    <location>
        <begin position="130"/>
        <end position="149"/>
    </location>
</feature>
<sequence length="164" mass="19115">MLGHLGFSYVGLLYLLMLFIPNIIWSKNQPLDYDYTQENKILLMFERIGQVFCTVCMLIFKDFNIASFSTWSLWLIVSFLFMILYEICWIRYFTNERTEKNFYRSFYGIPVPLASLPVIAFLLLGIYGKVIWLIVSAIIIGIGHIGIHVQHVKGKSSNNNFTHN</sequence>
<gene>
    <name evidence="2" type="ORF">GCM10008013_21020</name>
</gene>
<keyword evidence="1" id="KW-0472">Membrane</keyword>
<keyword evidence="1" id="KW-1133">Transmembrane helix</keyword>
<evidence type="ECO:0000313" key="2">
    <source>
        <dbReference type="EMBL" id="GGH22527.1"/>
    </source>
</evidence>
<dbReference type="EMBL" id="BMFT01000001">
    <property type="protein sequence ID" value="GGH22527.1"/>
    <property type="molecule type" value="Genomic_DNA"/>
</dbReference>
<proteinExistence type="predicted"/>
<evidence type="ECO:0000256" key="1">
    <source>
        <dbReference type="SAM" id="Phobius"/>
    </source>
</evidence>
<dbReference type="Proteomes" id="UP000659344">
    <property type="component" value="Unassembled WGS sequence"/>
</dbReference>
<reference evidence="3" key="1">
    <citation type="journal article" date="2019" name="Int. J. Syst. Evol. Microbiol.">
        <title>The Global Catalogue of Microorganisms (GCM) 10K type strain sequencing project: providing services to taxonomists for standard genome sequencing and annotation.</title>
        <authorList>
            <consortium name="The Broad Institute Genomics Platform"/>
            <consortium name="The Broad Institute Genome Sequencing Center for Infectious Disease"/>
            <person name="Wu L."/>
            <person name="Ma J."/>
        </authorList>
    </citation>
    <scope>NUCLEOTIDE SEQUENCE [LARGE SCALE GENOMIC DNA]</scope>
    <source>
        <strain evidence="3">CGMCC 1.12769</strain>
    </source>
</reference>
<protein>
    <submittedName>
        <fullName evidence="2">Uncharacterized protein</fullName>
    </submittedName>
</protein>
<comment type="caution">
    <text evidence="2">The sequence shown here is derived from an EMBL/GenBank/DDBJ whole genome shotgun (WGS) entry which is preliminary data.</text>
</comment>
<feature type="transmembrane region" description="Helical" evidence="1">
    <location>
        <begin position="72"/>
        <end position="93"/>
    </location>
</feature>
<keyword evidence="3" id="KW-1185">Reference proteome</keyword>
<feature type="transmembrane region" description="Helical" evidence="1">
    <location>
        <begin position="6"/>
        <end position="25"/>
    </location>
</feature>
<keyword evidence="1" id="KW-0812">Transmembrane</keyword>